<evidence type="ECO:0000313" key="1">
    <source>
        <dbReference type="EMBL" id="DAF44345.1"/>
    </source>
</evidence>
<protein>
    <submittedName>
        <fullName evidence="1">Uncharacterized protein</fullName>
    </submittedName>
</protein>
<accession>A0A8S5S0A4</accession>
<proteinExistence type="predicted"/>
<name>A0A8S5S0A4_9CAUD</name>
<reference evidence="1" key="1">
    <citation type="journal article" date="2021" name="Proc. Natl. Acad. Sci. U.S.A.">
        <title>A Catalog of Tens of Thousands of Viruses from Human Metagenomes Reveals Hidden Associations with Chronic Diseases.</title>
        <authorList>
            <person name="Tisza M.J."/>
            <person name="Buck C.B."/>
        </authorList>
    </citation>
    <scope>NUCLEOTIDE SEQUENCE</scope>
    <source>
        <strain evidence="1">Ct8Lf7</strain>
    </source>
</reference>
<sequence>MKWYENSSDEYKEYYDTIYITDGEKLYKEVEGKLEECTVREILERNIEGTTIKKCKVDIFFTGNLQ</sequence>
<organism evidence="1">
    <name type="scientific">Podoviridae sp. ct8Lf7</name>
    <dbReference type="NCBI Taxonomy" id="2827723"/>
    <lineage>
        <taxon>Viruses</taxon>
        <taxon>Duplodnaviria</taxon>
        <taxon>Heunggongvirae</taxon>
        <taxon>Uroviricota</taxon>
        <taxon>Caudoviricetes</taxon>
    </lineage>
</organism>
<dbReference type="EMBL" id="BK032511">
    <property type="protein sequence ID" value="DAF44345.1"/>
    <property type="molecule type" value="Genomic_DNA"/>
</dbReference>